<name>A0A2C9LTM5_BIOGL</name>
<dbReference type="InterPro" id="IPR054465">
    <property type="entry name" value="Integrase_p58-like_C"/>
</dbReference>
<dbReference type="GO" id="GO:0003676">
    <property type="term" value="F:nucleic acid binding"/>
    <property type="evidence" value="ECO:0007669"/>
    <property type="project" value="InterPro"/>
</dbReference>
<protein>
    <recommendedName>
        <fullName evidence="1">Integrase catalytic domain-containing protein</fullName>
    </recommendedName>
</protein>
<dbReference type="InterPro" id="IPR001584">
    <property type="entry name" value="Integrase_cat-core"/>
</dbReference>
<dbReference type="InterPro" id="IPR050951">
    <property type="entry name" value="Retrovirus_Pol_polyprotein"/>
</dbReference>
<proteinExistence type="predicted"/>
<organism evidence="2 3">
    <name type="scientific">Biomphalaria glabrata</name>
    <name type="common">Bloodfluke planorb</name>
    <name type="synonym">Freshwater snail</name>
    <dbReference type="NCBI Taxonomy" id="6526"/>
    <lineage>
        <taxon>Eukaryota</taxon>
        <taxon>Metazoa</taxon>
        <taxon>Spiralia</taxon>
        <taxon>Lophotrochozoa</taxon>
        <taxon>Mollusca</taxon>
        <taxon>Gastropoda</taxon>
        <taxon>Heterobranchia</taxon>
        <taxon>Euthyneura</taxon>
        <taxon>Panpulmonata</taxon>
        <taxon>Hygrophila</taxon>
        <taxon>Lymnaeoidea</taxon>
        <taxon>Planorbidae</taxon>
        <taxon>Biomphalaria</taxon>
    </lineage>
</organism>
<dbReference type="Gene3D" id="3.30.420.10">
    <property type="entry name" value="Ribonuclease H-like superfamily/Ribonuclease H"/>
    <property type="match status" value="1"/>
</dbReference>
<dbReference type="InterPro" id="IPR012337">
    <property type="entry name" value="RNaseH-like_sf"/>
</dbReference>
<accession>A0A2C9LTM5</accession>
<dbReference type="PROSITE" id="PS50994">
    <property type="entry name" value="INTEGRASE"/>
    <property type="match status" value="1"/>
</dbReference>
<feature type="domain" description="Integrase catalytic" evidence="1">
    <location>
        <begin position="1"/>
        <end position="91"/>
    </location>
</feature>
<dbReference type="InterPro" id="IPR036397">
    <property type="entry name" value="RNaseH_sf"/>
</dbReference>
<sequence length="214" mass="25485">MHSDQGRNFESKVFQEMLQILGIMKTRTTPLHLQSNGWWSNSIKTLEQHLSKFVDERQDDWDIYIPLFLMSYKGSIHASTDIPQQRCCLAVNFYYHVIYYLVFLEIHQSVLSSMYSIFNKIKINSDSMKKRYDKRANFSGFQESDLVWLYSPWRRKGRSPKLQRHWEGPYRIVKRVNDVVYRIQKSPRSKLKAVHVDRLHQYCGGTGTVRDEQV</sequence>
<dbReference type="VEuPathDB" id="VectorBase:BGLB034865"/>
<dbReference type="PANTHER" id="PTHR37984:SF5">
    <property type="entry name" value="PROTEIN NYNRIN-LIKE"/>
    <property type="match status" value="1"/>
</dbReference>
<dbReference type="PANTHER" id="PTHR37984">
    <property type="entry name" value="PROTEIN CBG26694"/>
    <property type="match status" value="1"/>
</dbReference>
<evidence type="ECO:0000313" key="2">
    <source>
        <dbReference type="EnsemblMetazoa" id="BGLB034865-PA"/>
    </source>
</evidence>
<dbReference type="Pfam" id="PF22938">
    <property type="entry name" value="Integrase_p58_C"/>
    <property type="match status" value="1"/>
</dbReference>
<dbReference type="STRING" id="6526.A0A2C9LTM5"/>
<dbReference type="GO" id="GO:0015074">
    <property type="term" value="P:DNA integration"/>
    <property type="evidence" value="ECO:0007669"/>
    <property type="project" value="InterPro"/>
</dbReference>
<dbReference type="Proteomes" id="UP000076420">
    <property type="component" value="Unassembled WGS sequence"/>
</dbReference>
<dbReference type="SUPFAM" id="SSF53098">
    <property type="entry name" value="Ribonuclease H-like"/>
    <property type="match status" value="1"/>
</dbReference>
<dbReference type="EnsemblMetazoa" id="BGLB034865-RA">
    <property type="protein sequence ID" value="BGLB034865-PA"/>
    <property type="gene ID" value="BGLB034865"/>
</dbReference>
<dbReference type="AlphaFoldDB" id="A0A2C9LTM5"/>
<dbReference type="VEuPathDB" id="VectorBase:BGLAX_028394"/>
<evidence type="ECO:0000313" key="3">
    <source>
        <dbReference type="Proteomes" id="UP000076420"/>
    </source>
</evidence>
<evidence type="ECO:0000259" key="1">
    <source>
        <dbReference type="PROSITE" id="PS50994"/>
    </source>
</evidence>
<gene>
    <name evidence="2" type="primary">106059435</name>
</gene>
<dbReference type="KEGG" id="bgt:106059435"/>
<reference evidence="2" key="1">
    <citation type="submission" date="2020-05" db="UniProtKB">
        <authorList>
            <consortium name="EnsemblMetazoa"/>
        </authorList>
    </citation>
    <scope>IDENTIFICATION</scope>
    <source>
        <strain evidence="2">BB02</strain>
    </source>
</reference>